<evidence type="ECO:0000313" key="2">
    <source>
        <dbReference type="Proteomes" id="UP000315496"/>
    </source>
</evidence>
<name>A0A4Z1SXJ0_GIAMU</name>
<dbReference type="Proteomes" id="UP000315496">
    <property type="component" value="Chromosome 1"/>
</dbReference>
<organism evidence="1 2">
    <name type="scientific">Giardia muris</name>
    <dbReference type="NCBI Taxonomy" id="5742"/>
    <lineage>
        <taxon>Eukaryota</taxon>
        <taxon>Metamonada</taxon>
        <taxon>Diplomonadida</taxon>
        <taxon>Hexamitidae</taxon>
        <taxon>Giardiinae</taxon>
        <taxon>Giardia</taxon>
    </lineage>
</organism>
<accession>A0A4Z1SXJ0</accession>
<gene>
    <name evidence="1" type="ORF">GMRT_14102</name>
</gene>
<dbReference type="VEuPathDB" id="GiardiaDB:GMRT_14102"/>
<sequence length="675" mass="76959">MLSLLTPVIGAGNQRAAPRRYVTLETCALLRDFRPLLLYVRFFGTPQVLEDGMALLELLLSTSLYHAACFQARLHAQYTLSVSIDRSKRFLCDFVLGSPTMQLVVGGIKRYCASIVNRIGHMGKTSDDIFIVYSHQCNKVLLAQAMLASMVLDTEEHPEAPMNPEPSLKQRLDSICLIDNSKLPKNSTWYKTFTVKLTEEPCVNVGRLKSCRPVLSNLGNAIVFFSRPRNCFTTRRMSIESLKRTHPECFIKLEGLYDHFQAKVMVAEEIRAEISKYRTIVQTARRTSNKLSDVEQLTLHRKIAQLLMKIDTSTTTQSREFLKRLSLFSKGSFVDSIYQVLPMNQSKNYPISTDRIASFKYGHKLGILAQVSNPKETADFRRLYNVEQVLHETSYCYYSSVRLFVECCCYCGLFNTALRLGKVLSEKVGDFLDNNVLTLLLHSQIALGVDLSGALQGYLQILRRSQTPNAIYGIYALLREKHQFFEGEAVLYDDKTPSPYISDLRLAFRNIDLFITFRKKTKNCTCDLPTDLLRQVFEAVSEWLLRHIGVTCFSTSQLEDLLEYVALLLVLPEILNQGQTKDWNTSFVSDVFDELYFLIDGIYEIFVSSVAFTWHSLPWFSLGVFLRGMSVYLESQLYATEADAVMRSYVNPKCTKLCKSMVHLLTKWLSPSPPP</sequence>
<keyword evidence="2" id="KW-1185">Reference proteome</keyword>
<comment type="caution">
    <text evidence="1">The sequence shown here is derived from an EMBL/GenBank/DDBJ whole genome shotgun (WGS) entry which is preliminary data.</text>
</comment>
<protein>
    <submittedName>
        <fullName evidence="1">Uncharacterized protein</fullName>
    </submittedName>
</protein>
<evidence type="ECO:0000313" key="1">
    <source>
        <dbReference type="EMBL" id="TNJ30416.1"/>
    </source>
</evidence>
<reference evidence="1 2" key="1">
    <citation type="submission" date="2019-05" db="EMBL/GenBank/DDBJ databases">
        <title>The compact genome of Giardia muris reveals important steps in the evolution of intestinal protozoan parasites.</title>
        <authorList>
            <person name="Xu F."/>
            <person name="Jimenez-Gonzalez A."/>
            <person name="Einarsson E."/>
            <person name="Astvaldsson A."/>
            <person name="Peirasmaki D."/>
            <person name="Eckmann L."/>
            <person name="Andersson J.O."/>
            <person name="Svard S.G."/>
            <person name="Jerlstrom-Hultqvist J."/>
        </authorList>
    </citation>
    <scope>NUCLEOTIDE SEQUENCE [LARGE SCALE GENOMIC DNA]</scope>
    <source>
        <strain evidence="1 2">Roberts-Thomson</strain>
    </source>
</reference>
<proteinExistence type="predicted"/>
<dbReference type="AlphaFoldDB" id="A0A4Z1SXJ0"/>
<dbReference type="EMBL" id="VDLU01000001">
    <property type="protein sequence ID" value="TNJ30416.1"/>
    <property type="molecule type" value="Genomic_DNA"/>
</dbReference>